<name>A0ABT1MGA9_9BACT</name>
<dbReference type="RefSeq" id="WP_255026626.1">
    <property type="nucleotide sequence ID" value="NZ_JANDHW010000005.1"/>
</dbReference>
<dbReference type="EMBL" id="JANDHW010000005">
    <property type="protein sequence ID" value="MCP9611674.1"/>
    <property type="molecule type" value="Genomic_DNA"/>
</dbReference>
<evidence type="ECO:0000313" key="2">
    <source>
        <dbReference type="EMBL" id="MCP9611674.1"/>
    </source>
</evidence>
<proteinExistence type="predicted"/>
<accession>A0ABT1MGA9</accession>
<keyword evidence="3" id="KW-1185">Reference proteome</keyword>
<gene>
    <name evidence="2" type="ORF">NMU02_06175</name>
</gene>
<sequence>MTNYYSCYPEPSCHPKRIEGSPKQPEKGNVPEATDMRGCFANAQQDKNLRVG</sequence>
<protein>
    <submittedName>
        <fullName evidence="2">Uncharacterized protein</fullName>
    </submittedName>
</protein>
<organism evidence="2 3">
    <name type="scientific">Coprobacter tertius</name>
    <dbReference type="NCBI Taxonomy" id="2944915"/>
    <lineage>
        <taxon>Bacteria</taxon>
        <taxon>Pseudomonadati</taxon>
        <taxon>Bacteroidota</taxon>
        <taxon>Bacteroidia</taxon>
        <taxon>Bacteroidales</taxon>
        <taxon>Barnesiellaceae</taxon>
        <taxon>Coprobacter</taxon>
    </lineage>
</organism>
<evidence type="ECO:0000256" key="1">
    <source>
        <dbReference type="SAM" id="MobiDB-lite"/>
    </source>
</evidence>
<comment type="caution">
    <text evidence="2">The sequence shown here is derived from an EMBL/GenBank/DDBJ whole genome shotgun (WGS) entry which is preliminary data.</text>
</comment>
<reference evidence="2 3" key="1">
    <citation type="submission" date="2022-07" db="EMBL/GenBank/DDBJ databases">
        <title>Fecal culturing of patients with breast cancer.</title>
        <authorList>
            <person name="Teng N.M.Y."/>
            <person name="Kiu R."/>
            <person name="Evans R."/>
            <person name="Baker D.J."/>
            <person name="Zenner C."/>
            <person name="Robinson S.D."/>
            <person name="Hall L.J."/>
        </authorList>
    </citation>
    <scope>NUCLEOTIDE SEQUENCE [LARGE SCALE GENOMIC DNA]</scope>
    <source>
        <strain evidence="2 3">LH1063</strain>
    </source>
</reference>
<evidence type="ECO:0000313" key="3">
    <source>
        <dbReference type="Proteomes" id="UP001205603"/>
    </source>
</evidence>
<feature type="compositionally biased region" description="Basic and acidic residues" evidence="1">
    <location>
        <begin position="16"/>
        <end position="26"/>
    </location>
</feature>
<dbReference type="Proteomes" id="UP001205603">
    <property type="component" value="Unassembled WGS sequence"/>
</dbReference>
<feature type="region of interest" description="Disordered" evidence="1">
    <location>
        <begin position="15"/>
        <end position="52"/>
    </location>
</feature>